<organism evidence="2 3">
    <name type="scientific">Prorocentrum cordatum</name>
    <dbReference type="NCBI Taxonomy" id="2364126"/>
    <lineage>
        <taxon>Eukaryota</taxon>
        <taxon>Sar</taxon>
        <taxon>Alveolata</taxon>
        <taxon>Dinophyceae</taxon>
        <taxon>Prorocentrales</taxon>
        <taxon>Prorocentraceae</taxon>
        <taxon>Prorocentrum</taxon>
    </lineage>
</organism>
<comment type="caution">
    <text evidence="2">The sequence shown here is derived from an EMBL/GenBank/DDBJ whole genome shotgun (WGS) entry which is preliminary data.</text>
</comment>
<gene>
    <name evidence="2" type="ORF">PCOR1329_LOCUS66388</name>
</gene>
<accession>A0ABN9WHT0</accession>
<dbReference type="EMBL" id="CAUYUJ010018548">
    <property type="protein sequence ID" value="CAK0884437.1"/>
    <property type="molecule type" value="Genomic_DNA"/>
</dbReference>
<name>A0ABN9WHT0_9DINO</name>
<dbReference type="Proteomes" id="UP001189429">
    <property type="component" value="Unassembled WGS sequence"/>
</dbReference>
<proteinExistence type="predicted"/>
<feature type="compositionally biased region" description="Basic residues" evidence="1">
    <location>
        <begin position="77"/>
        <end position="86"/>
    </location>
</feature>
<evidence type="ECO:0000256" key="1">
    <source>
        <dbReference type="SAM" id="MobiDB-lite"/>
    </source>
</evidence>
<evidence type="ECO:0000313" key="2">
    <source>
        <dbReference type="EMBL" id="CAK0884437.1"/>
    </source>
</evidence>
<reference evidence="2" key="1">
    <citation type="submission" date="2023-10" db="EMBL/GenBank/DDBJ databases">
        <authorList>
            <person name="Chen Y."/>
            <person name="Shah S."/>
            <person name="Dougan E. K."/>
            <person name="Thang M."/>
            <person name="Chan C."/>
        </authorList>
    </citation>
    <scope>NUCLEOTIDE SEQUENCE [LARGE SCALE GENOMIC DNA]</scope>
</reference>
<feature type="region of interest" description="Disordered" evidence="1">
    <location>
        <begin position="1"/>
        <end position="86"/>
    </location>
</feature>
<feature type="compositionally biased region" description="Basic and acidic residues" evidence="1">
    <location>
        <begin position="162"/>
        <end position="173"/>
    </location>
</feature>
<feature type="region of interest" description="Disordered" evidence="1">
    <location>
        <begin position="130"/>
        <end position="173"/>
    </location>
</feature>
<keyword evidence="3" id="KW-1185">Reference proteome</keyword>
<sequence length="173" mass="19299">MMVHGIKLQRRQDGPPKGGNACKHIGPRLTKNPRPSTQRSGNAPGARIFMPDGIDGRLRAAAQPRRRKPPWLTPQRLRGKPAHRPRCSWERPARACPSLRPRWHWPGNAVEHRSLPRTDGLRLMKKLSAAGPSSRLVRTDGLRRTRNCPPPRLAGASASLDSSHDSRLEILKA</sequence>
<evidence type="ECO:0000313" key="3">
    <source>
        <dbReference type="Proteomes" id="UP001189429"/>
    </source>
</evidence>
<protein>
    <submittedName>
        <fullName evidence="2">Uncharacterized protein</fullName>
    </submittedName>
</protein>